<reference evidence="1" key="2">
    <citation type="submission" date="2025-03" db="EMBL/GenBank/DDBJ databases">
        <authorList>
            <consortium name="ELIXIR-Norway"/>
            <consortium name="Elixir Norway"/>
        </authorList>
    </citation>
    <scope>NUCLEOTIDE SEQUENCE</scope>
</reference>
<organism evidence="1 2">
    <name type="scientific">Rangifer tarandus platyrhynchus</name>
    <name type="common">Svalbard reindeer</name>
    <dbReference type="NCBI Taxonomy" id="3082113"/>
    <lineage>
        <taxon>Eukaryota</taxon>
        <taxon>Metazoa</taxon>
        <taxon>Chordata</taxon>
        <taxon>Craniata</taxon>
        <taxon>Vertebrata</taxon>
        <taxon>Euteleostomi</taxon>
        <taxon>Mammalia</taxon>
        <taxon>Eutheria</taxon>
        <taxon>Laurasiatheria</taxon>
        <taxon>Artiodactyla</taxon>
        <taxon>Ruminantia</taxon>
        <taxon>Pecora</taxon>
        <taxon>Cervidae</taxon>
        <taxon>Odocoileinae</taxon>
        <taxon>Rangifer</taxon>
    </lineage>
</organism>
<evidence type="ECO:0000313" key="2">
    <source>
        <dbReference type="Proteomes" id="UP001162501"/>
    </source>
</evidence>
<proteinExistence type="predicted"/>
<reference evidence="1" key="1">
    <citation type="submission" date="2023-05" db="EMBL/GenBank/DDBJ databases">
        <authorList>
            <consortium name="ELIXIR-Norway"/>
        </authorList>
    </citation>
    <scope>NUCLEOTIDE SEQUENCE</scope>
</reference>
<accession>A0AC59ZQ04</accession>
<protein>
    <submittedName>
        <fullName evidence="1">Uncharacterized protein</fullName>
    </submittedName>
</protein>
<dbReference type="Proteomes" id="UP001162501">
    <property type="component" value="Chromosome 32"/>
</dbReference>
<name>A0AC59ZQ04_RANTA</name>
<dbReference type="EMBL" id="OX596116">
    <property type="protein sequence ID" value="CAN0483372.1"/>
    <property type="molecule type" value="Genomic_DNA"/>
</dbReference>
<gene>
    <name evidence="1" type="ORF">MRATA1EN22A_LOCUS21204</name>
</gene>
<evidence type="ECO:0000313" key="1">
    <source>
        <dbReference type="EMBL" id="CAN0483372.1"/>
    </source>
</evidence>
<sequence length="230" mass="24764">MLFSSNYQIMNSGNLIFNICMSKVHCALPGDSKLKVNAGPTAAPEHAPKDLGQTEPLLCADREPKHLGQRRPRPDLGTIGLQGMVGVDMALGKASWGLWTLRRPLERAQGQPRRICVWTPTDLLPLMSTGPPGDSGNLERQQPLVPVPGGDPEPRPLQCSRPSQRGRTWEARHFVLPRLNWQQLPAVSHRATCIPAPTCSHPGGSLGSSGGGPTPTPAHPSGPRPKVRGH</sequence>